<feature type="compositionally biased region" description="Low complexity" evidence="1">
    <location>
        <begin position="154"/>
        <end position="173"/>
    </location>
</feature>
<evidence type="ECO:0000313" key="3">
    <source>
        <dbReference type="EMBL" id="UYV77050.1"/>
    </source>
</evidence>
<sequence>MAECVQLMNNPESLRQLMDNPMVQSLLNNPDYMRQMITSNPQMQQIMERNPELNHMLNNPDLLRQTMEVVRNPAMLQEMMRTQDRALSNLESFPGGYNALRRMYTELQEPMMNAAQEQLGLNPFTALLNNNTGNSTDSSRQGTENREPLPNPWASTTSASTTPGTTAPPRSSLPLGNMMGGGNPGMQNFIQQMMQNPQMVQNLMTAPYMQNVIQMLSQSPDLAQSVLGSNPLLADSSPEIRAMLPTMIQQLQNPELQNMITNPQAVQALLQIYQGFEQLTRVAPGSLPGLIPQQPAATTTTNTTSTTTSTTADTTPASGDTSATSRLQLSQLMAQLLSSSMAPQQTSQPQQQQQPPPEERYRSQLEQLTAMGFVNREANLQ</sequence>
<dbReference type="Gene3D" id="1.10.8.10">
    <property type="entry name" value="DNA helicase RuvA subunit, C-terminal domain"/>
    <property type="match status" value="1"/>
</dbReference>
<protein>
    <submittedName>
        <fullName evidence="3">UBQLN1</fullName>
    </submittedName>
</protein>
<gene>
    <name evidence="3" type="ORF">LAZ67_14003010</name>
</gene>
<proteinExistence type="predicted"/>
<dbReference type="SUPFAM" id="SSF46934">
    <property type="entry name" value="UBA-like"/>
    <property type="match status" value="1"/>
</dbReference>
<feature type="non-terminal residue" evidence="3">
    <location>
        <position position="1"/>
    </location>
</feature>
<name>A0ABY6L7D7_9ARAC</name>
<dbReference type="Pfam" id="PF23195">
    <property type="entry name" value="UBQLN1"/>
    <property type="match status" value="1"/>
</dbReference>
<feature type="region of interest" description="Disordered" evidence="1">
    <location>
        <begin position="286"/>
        <end position="323"/>
    </location>
</feature>
<dbReference type="PANTHER" id="PTHR10677:SF3">
    <property type="entry name" value="FI07626P-RELATED"/>
    <property type="match status" value="1"/>
</dbReference>
<dbReference type="EMBL" id="CP092876">
    <property type="protein sequence ID" value="UYV77050.1"/>
    <property type="molecule type" value="Genomic_DNA"/>
</dbReference>
<feature type="region of interest" description="Disordered" evidence="1">
    <location>
        <begin position="126"/>
        <end position="173"/>
    </location>
</feature>
<dbReference type="InterPro" id="IPR009060">
    <property type="entry name" value="UBA-like_sf"/>
</dbReference>
<dbReference type="InterPro" id="IPR015496">
    <property type="entry name" value="Ubiquilin"/>
</dbReference>
<feature type="domain" description="STI1" evidence="2">
    <location>
        <begin position="244"/>
        <end position="276"/>
    </location>
</feature>
<feature type="domain" description="STI1" evidence="2">
    <location>
        <begin position="175"/>
        <end position="213"/>
    </location>
</feature>
<feature type="region of interest" description="Disordered" evidence="1">
    <location>
        <begin position="338"/>
        <end position="362"/>
    </location>
</feature>
<dbReference type="SMART" id="SM00727">
    <property type="entry name" value="STI1"/>
    <property type="match status" value="4"/>
</dbReference>
<dbReference type="PANTHER" id="PTHR10677">
    <property type="entry name" value="UBIQUILIN"/>
    <property type="match status" value="1"/>
</dbReference>
<feature type="compositionally biased region" description="Low complexity" evidence="1">
    <location>
        <begin position="296"/>
        <end position="323"/>
    </location>
</feature>
<dbReference type="Proteomes" id="UP001235939">
    <property type="component" value="Chromosome 14"/>
</dbReference>
<evidence type="ECO:0000313" key="4">
    <source>
        <dbReference type="Proteomes" id="UP001235939"/>
    </source>
</evidence>
<feature type="compositionally biased region" description="Polar residues" evidence="1">
    <location>
        <begin position="127"/>
        <end position="142"/>
    </location>
</feature>
<organism evidence="3 4">
    <name type="scientific">Cordylochernes scorpioides</name>
    <dbReference type="NCBI Taxonomy" id="51811"/>
    <lineage>
        <taxon>Eukaryota</taxon>
        <taxon>Metazoa</taxon>
        <taxon>Ecdysozoa</taxon>
        <taxon>Arthropoda</taxon>
        <taxon>Chelicerata</taxon>
        <taxon>Arachnida</taxon>
        <taxon>Pseudoscorpiones</taxon>
        <taxon>Cheliferoidea</taxon>
        <taxon>Chernetidae</taxon>
        <taxon>Cordylochernes</taxon>
    </lineage>
</organism>
<accession>A0ABY6L7D7</accession>
<dbReference type="InterPro" id="IPR006636">
    <property type="entry name" value="STI1_HS-bd"/>
</dbReference>
<reference evidence="3 4" key="1">
    <citation type="submission" date="2022-01" db="EMBL/GenBank/DDBJ databases">
        <title>A chromosomal length assembly of Cordylochernes scorpioides.</title>
        <authorList>
            <person name="Zeh D."/>
            <person name="Zeh J."/>
        </authorList>
    </citation>
    <scope>NUCLEOTIDE SEQUENCE [LARGE SCALE GENOMIC DNA]</scope>
    <source>
        <strain evidence="3">IN4F17</strain>
        <tissue evidence="3">Whole Body</tissue>
    </source>
</reference>
<feature type="compositionally biased region" description="Low complexity" evidence="1">
    <location>
        <begin position="338"/>
        <end position="353"/>
    </location>
</feature>
<dbReference type="Gene3D" id="1.10.260.100">
    <property type="match status" value="2"/>
</dbReference>
<feature type="domain" description="STI1" evidence="2">
    <location>
        <begin position="40"/>
        <end position="79"/>
    </location>
</feature>
<evidence type="ECO:0000259" key="2">
    <source>
        <dbReference type="SMART" id="SM00727"/>
    </source>
</evidence>
<feature type="domain" description="STI1" evidence="2">
    <location>
        <begin position="10"/>
        <end position="39"/>
    </location>
</feature>
<evidence type="ECO:0000256" key="1">
    <source>
        <dbReference type="SAM" id="MobiDB-lite"/>
    </source>
</evidence>
<keyword evidence="4" id="KW-1185">Reference proteome</keyword>